<accession>A0A1I2DRG7</accession>
<keyword evidence="1" id="KW-1133">Transmembrane helix</keyword>
<feature type="transmembrane region" description="Helical" evidence="1">
    <location>
        <begin position="51"/>
        <end position="74"/>
    </location>
</feature>
<dbReference type="EMBL" id="FOND01000006">
    <property type="protein sequence ID" value="SFE83214.1"/>
    <property type="molecule type" value="Genomic_DNA"/>
</dbReference>
<evidence type="ECO:0000313" key="3">
    <source>
        <dbReference type="Proteomes" id="UP000198589"/>
    </source>
</evidence>
<keyword evidence="1" id="KW-0812">Transmembrane</keyword>
<dbReference type="STRING" id="1798228.SAMN05216574_10698"/>
<sequence length="127" mass="13684">MGLRAAPWLLWFGVLGGGVAWSLHTVVDWGLEETVCRSGHDEVLGLPLRPVLFVLAVLFLAVSLLSTLASHVVWRRLRGAPADGDRAALRRQRASFMALVGLVGNVLFTIMLVMSTVAVLVIPVCAL</sequence>
<keyword evidence="3" id="KW-1185">Reference proteome</keyword>
<organism evidence="2 3">
    <name type="scientific">Blastococcus tunisiensis</name>
    <dbReference type="NCBI Taxonomy" id="1798228"/>
    <lineage>
        <taxon>Bacteria</taxon>
        <taxon>Bacillati</taxon>
        <taxon>Actinomycetota</taxon>
        <taxon>Actinomycetes</taxon>
        <taxon>Geodermatophilales</taxon>
        <taxon>Geodermatophilaceae</taxon>
        <taxon>Blastococcus</taxon>
    </lineage>
</organism>
<dbReference type="AlphaFoldDB" id="A0A1I2DRG7"/>
<dbReference type="Proteomes" id="UP000198589">
    <property type="component" value="Unassembled WGS sequence"/>
</dbReference>
<reference evidence="3" key="1">
    <citation type="submission" date="2016-10" db="EMBL/GenBank/DDBJ databases">
        <authorList>
            <person name="Varghese N."/>
            <person name="Submissions S."/>
        </authorList>
    </citation>
    <scope>NUCLEOTIDE SEQUENCE [LARGE SCALE GENOMIC DNA]</scope>
    <source>
        <strain evidence="3">DSM 46838</strain>
    </source>
</reference>
<proteinExistence type="predicted"/>
<evidence type="ECO:0000256" key="1">
    <source>
        <dbReference type="SAM" id="Phobius"/>
    </source>
</evidence>
<name>A0A1I2DRG7_9ACTN</name>
<evidence type="ECO:0000313" key="2">
    <source>
        <dbReference type="EMBL" id="SFE83214.1"/>
    </source>
</evidence>
<protein>
    <submittedName>
        <fullName evidence="2">Uncharacterized protein</fullName>
    </submittedName>
</protein>
<feature type="transmembrane region" description="Helical" evidence="1">
    <location>
        <begin position="95"/>
        <end position="122"/>
    </location>
</feature>
<keyword evidence="1" id="KW-0472">Membrane</keyword>
<gene>
    <name evidence="2" type="ORF">SAMN05216574_10698</name>
</gene>